<dbReference type="PANTHER" id="PTHR45833:SF1">
    <property type="entry name" value="METHIONINE SYNTHASE"/>
    <property type="match status" value="1"/>
</dbReference>
<evidence type="ECO:0000256" key="10">
    <source>
        <dbReference type="ARBA" id="ARBA00022628"/>
    </source>
</evidence>
<evidence type="ECO:0000256" key="6">
    <source>
        <dbReference type="ARBA" id="ARBA00012032"/>
    </source>
</evidence>
<keyword evidence="13 19" id="KW-0479">Metal-binding</keyword>
<evidence type="ECO:0000256" key="12">
    <source>
        <dbReference type="ARBA" id="ARBA00022691"/>
    </source>
</evidence>
<feature type="binding site" evidence="19">
    <location>
        <position position="332"/>
    </location>
    <ligand>
        <name>Zn(2+)</name>
        <dbReference type="ChEBI" id="CHEBI:29105"/>
    </ligand>
</feature>
<dbReference type="InterPro" id="IPR003726">
    <property type="entry name" value="HCY_dom"/>
</dbReference>
<reference evidence="21 22" key="1">
    <citation type="journal article" date="2016" name="Front. Microbiol.">
        <title>Genome Sequence of Type Strains of Genus Stenotrophomonas.</title>
        <authorList>
            <person name="Patil P.P."/>
            <person name="Midha S."/>
            <person name="Kumar S."/>
            <person name="Patil P.B."/>
        </authorList>
    </citation>
    <scope>NUCLEOTIDE SEQUENCE [LARGE SCALE GENOMIC DNA]</scope>
    <source>
        <strain evidence="21 22">LMG 978</strain>
    </source>
</reference>
<evidence type="ECO:0000256" key="17">
    <source>
        <dbReference type="ARBA" id="ARBA00025552"/>
    </source>
</evidence>
<evidence type="ECO:0000256" key="4">
    <source>
        <dbReference type="ARBA" id="ARBA00005178"/>
    </source>
</evidence>
<proteinExistence type="inferred from homology"/>
<evidence type="ECO:0000256" key="2">
    <source>
        <dbReference type="ARBA" id="ARBA00001947"/>
    </source>
</evidence>
<dbReference type="GO" id="GO:0031419">
    <property type="term" value="F:cobalamin binding"/>
    <property type="evidence" value="ECO:0007669"/>
    <property type="project" value="UniProtKB-KW"/>
</dbReference>
<dbReference type="GO" id="GO:0046653">
    <property type="term" value="P:tetrahydrofolate metabolic process"/>
    <property type="evidence" value="ECO:0007669"/>
    <property type="project" value="TreeGrafter"/>
</dbReference>
<dbReference type="FunFam" id="3.20.20.330:FF:000001">
    <property type="entry name" value="Methionine synthase"/>
    <property type="match status" value="1"/>
</dbReference>
<comment type="cofactor">
    <cofactor evidence="3">
        <name>methylcob(III)alamin</name>
        <dbReference type="ChEBI" id="CHEBI:28115"/>
    </cofactor>
</comment>
<feature type="binding site" evidence="19">
    <location>
        <position position="333"/>
    </location>
    <ligand>
        <name>Zn(2+)</name>
        <dbReference type="ChEBI" id="CHEBI:29105"/>
    </ligand>
</feature>
<evidence type="ECO:0000256" key="13">
    <source>
        <dbReference type="ARBA" id="ARBA00022723"/>
    </source>
</evidence>
<dbReference type="InterPro" id="IPR036589">
    <property type="entry name" value="HCY_dom_sf"/>
</dbReference>
<evidence type="ECO:0000256" key="19">
    <source>
        <dbReference type="PROSITE-ProRule" id="PRU00333"/>
    </source>
</evidence>
<evidence type="ECO:0000256" key="18">
    <source>
        <dbReference type="ARBA" id="ARBA00031040"/>
    </source>
</evidence>
<evidence type="ECO:0000313" key="22">
    <source>
        <dbReference type="Proteomes" id="UP000051757"/>
    </source>
</evidence>
<comment type="cofactor">
    <cofactor evidence="2 19">
        <name>Zn(2+)</name>
        <dbReference type="ChEBI" id="CHEBI:29105"/>
    </cofactor>
</comment>
<comment type="pathway">
    <text evidence="4">Amino-acid biosynthesis; L-methionine biosynthesis via de novo pathway; L-methionine from L-homocysteine (MetH route): step 1/1.</text>
</comment>
<comment type="catalytic activity">
    <reaction evidence="1">
        <text>(6S)-5-methyl-5,6,7,8-tetrahydrofolate + L-homocysteine = (6S)-5,6,7,8-tetrahydrofolate + L-methionine</text>
        <dbReference type="Rhea" id="RHEA:11172"/>
        <dbReference type="ChEBI" id="CHEBI:18608"/>
        <dbReference type="ChEBI" id="CHEBI:57453"/>
        <dbReference type="ChEBI" id="CHEBI:57844"/>
        <dbReference type="ChEBI" id="CHEBI:58199"/>
        <dbReference type="EC" id="2.1.1.13"/>
    </reaction>
</comment>
<dbReference type="GO" id="GO:0008705">
    <property type="term" value="F:methionine synthase activity"/>
    <property type="evidence" value="ECO:0007669"/>
    <property type="project" value="UniProtKB-EC"/>
</dbReference>
<evidence type="ECO:0000256" key="11">
    <source>
        <dbReference type="ARBA" id="ARBA00022679"/>
    </source>
</evidence>
<evidence type="ECO:0000256" key="16">
    <source>
        <dbReference type="ARBA" id="ARBA00023285"/>
    </source>
</evidence>
<keyword evidence="15" id="KW-0486">Methionine biosynthesis</keyword>
<dbReference type="GO" id="GO:0005829">
    <property type="term" value="C:cytosol"/>
    <property type="evidence" value="ECO:0007669"/>
    <property type="project" value="TreeGrafter"/>
</dbReference>
<evidence type="ECO:0000256" key="3">
    <source>
        <dbReference type="ARBA" id="ARBA00001956"/>
    </source>
</evidence>
<comment type="caution">
    <text evidence="21">The sequence shown here is derived from an EMBL/GenBank/DDBJ whole genome shotgun (WGS) entry which is preliminary data.</text>
</comment>
<keyword evidence="10" id="KW-0846">Cobalamin</keyword>
<dbReference type="SUPFAM" id="SSF82282">
    <property type="entry name" value="Homocysteine S-methyltransferase"/>
    <property type="match status" value="1"/>
</dbReference>
<keyword evidence="14 19" id="KW-0862">Zinc</keyword>
<protein>
    <recommendedName>
        <fullName evidence="7">Methionine synthase</fullName>
        <ecNumber evidence="6">2.1.1.13</ecNumber>
    </recommendedName>
    <alternativeName>
        <fullName evidence="18">5-methyltetrahydrofolate--homocysteine methyltransferase</fullName>
    </alternativeName>
</protein>
<dbReference type="GO" id="GO:0032259">
    <property type="term" value="P:methylation"/>
    <property type="evidence" value="ECO:0007669"/>
    <property type="project" value="UniProtKB-KW"/>
</dbReference>
<dbReference type="Pfam" id="PF02574">
    <property type="entry name" value="S-methyl_trans"/>
    <property type="match status" value="1"/>
</dbReference>
<dbReference type="EMBL" id="LLXV01000001">
    <property type="protein sequence ID" value="KRG53282.1"/>
    <property type="molecule type" value="Genomic_DNA"/>
</dbReference>
<keyword evidence="11 19" id="KW-0808">Transferase</keyword>
<dbReference type="Proteomes" id="UP000051757">
    <property type="component" value="Unassembled WGS sequence"/>
</dbReference>
<name>A0A0R0BFY8_9GAMM</name>
<evidence type="ECO:0000259" key="20">
    <source>
        <dbReference type="PROSITE" id="PS50970"/>
    </source>
</evidence>
<dbReference type="GO" id="GO:0046872">
    <property type="term" value="F:metal ion binding"/>
    <property type="evidence" value="ECO:0007669"/>
    <property type="project" value="UniProtKB-KW"/>
</dbReference>
<keyword evidence="16" id="KW-0170">Cobalt</keyword>
<dbReference type="EC" id="2.1.1.13" evidence="6"/>
<comment type="similarity">
    <text evidence="5">Belongs to the vitamin-B12 dependent methionine synthase family.</text>
</comment>
<gene>
    <name evidence="21" type="ORF">ARC23_00425</name>
</gene>
<comment type="function">
    <text evidence="17">Catalyzes the transfer of a methyl group from methyl-cobalamin to homocysteine, yielding enzyme-bound cob(I)alamin and methionine. Subsequently, remethylates the cofactor using methyltetrahydrofolate.</text>
</comment>
<keyword evidence="22" id="KW-1185">Reference proteome</keyword>
<keyword evidence="9" id="KW-0028">Amino-acid biosynthesis</keyword>
<dbReference type="PANTHER" id="PTHR45833">
    <property type="entry name" value="METHIONINE SYNTHASE"/>
    <property type="match status" value="1"/>
</dbReference>
<evidence type="ECO:0000313" key="21">
    <source>
        <dbReference type="EMBL" id="KRG53282.1"/>
    </source>
</evidence>
<sequence>MPALPWLHPDRANALLAALRERILIIDGAMGTMIQRHGLQEQDYRGERFAGGYDHAHGPGCDHAAPEGHDLKGNNDLLLLTRPQIVADIHTAYLLAGADLVETNTFNATSVSQADYHLEHLVYELNKAGAAVARACCDAVEATTPDKPRFVIGVIGPTSRTASISPDVNDPGFRNTSFDELRDTYREAIEGLIDGGADTLMVETIFDTLNAKAALYALEEAFDARGARLPVMISGTITDASGRTLSGQTADAFHASLAHSRPLSIGLNCALGADAMRPHVEALSRVADCHVSAHPNAGLPNAFGEYDETPEEMAATLRGFAEDGLLNLVGGCCGSTPEHIRAIAQAVAGLPPRPLPGAQEQQAA</sequence>
<feature type="domain" description="Hcy-binding" evidence="20">
    <location>
        <begin position="12"/>
        <end position="347"/>
    </location>
</feature>
<dbReference type="Gene3D" id="3.20.20.330">
    <property type="entry name" value="Homocysteine-binding-like domain"/>
    <property type="match status" value="1"/>
</dbReference>
<evidence type="ECO:0000256" key="8">
    <source>
        <dbReference type="ARBA" id="ARBA00022603"/>
    </source>
</evidence>
<dbReference type="GO" id="GO:0050667">
    <property type="term" value="P:homocysteine metabolic process"/>
    <property type="evidence" value="ECO:0007669"/>
    <property type="project" value="TreeGrafter"/>
</dbReference>
<dbReference type="AlphaFoldDB" id="A0A0R0BFY8"/>
<dbReference type="InterPro" id="IPR050554">
    <property type="entry name" value="Met_Synthase/Corrinoid"/>
</dbReference>
<evidence type="ECO:0000256" key="5">
    <source>
        <dbReference type="ARBA" id="ARBA00010398"/>
    </source>
</evidence>
<dbReference type="OrthoDB" id="9803687at2"/>
<keyword evidence="8 19" id="KW-0489">Methyltransferase</keyword>
<keyword evidence="12" id="KW-0949">S-adenosyl-L-methionine</keyword>
<evidence type="ECO:0000256" key="1">
    <source>
        <dbReference type="ARBA" id="ARBA00001700"/>
    </source>
</evidence>
<evidence type="ECO:0000256" key="14">
    <source>
        <dbReference type="ARBA" id="ARBA00022833"/>
    </source>
</evidence>
<evidence type="ECO:0000256" key="7">
    <source>
        <dbReference type="ARBA" id="ARBA00013998"/>
    </source>
</evidence>
<accession>A0A0R0BFY8</accession>
<evidence type="ECO:0000256" key="9">
    <source>
        <dbReference type="ARBA" id="ARBA00022605"/>
    </source>
</evidence>
<feature type="binding site" evidence="19">
    <location>
        <position position="269"/>
    </location>
    <ligand>
        <name>Zn(2+)</name>
        <dbReference type="ChEBI" id="CHEBI:29105"/>
    </ligand>
</feature>
<evidence type="ECO:0000256" key="15">
    <source>
        <dbReference type="ARBA" id="ARBA00023167"/>
    </source>
</evidence>
<dbReference type="PROSITE" id="PS50970">
    <property type="entry name" value="HCY"/>
    <property type="match status" value="1"/>
</dbReference>
<organism evidence="21 22">
    <name type="scientific">Stenotrophomonas beteli</name>
    <dbReference type="NCBI Taxonomy" id="3384461"/>
    <lineage>
        <taxon>Bacteria</taxon>
        <taxon>Pseudomonadati</taxon>
        <taxon>Pseudomonadota</taxon>
        <taxon>Gammaproteobacteria</taxon>
        <taxon>Lysobacterales</taxon>
        <taxon>Lysobacteraceae</taxon>
        <taxon>Stenotrophomonas</taxon>
        <taxon>Stenotrophomonas maltophilia group</taxon>
    </lineage>
</organism>